<protein>
    <submittedName>
        <fullName evidence="2">Uncharacterized protein</fullName>
    </submittedName>
</protein>
<proteinExistence type="predicted"/>
<name>A0A6J5M0C7_9CAUD</name>
<gene>
    <name evidence="4" type="ORF">UFOVP1449_53</name>
    <name evidence="2" type="ORF">UFOVP400_9</name>
    <name evidence="3" type="ORF">UFOVP669_18</name>
</gene>
<dbReference type="EMBL" id="LR796626">
    <property type="protein sequence ID" value="CAB4155597.1"/>
    <property type="molecule type" value="Genomic_DNA"/>
</dbReference>
<dbReference type="EMBL" id="LR797399">
    <property type="protein sequence ID" value="CAB4213572.1"/>
    <property type="molecule type" value="Genomic_DNA"/>
</dbReference>
<sequence>MPPERSHSRHHQQGEIIVTLTDDQIDAIAEKAAAVAVSKMTDNIYREVGKSVLNKIYFLLGAMVVGLYLTGQAKGWWK</sequence>
<evidence type="ECO:0000256" key="1">
    <source>
        <dbReference type="SAM" id="Phobius"/>
    </source>
</evidence>
<organism evidence="2">
    <name type="scientific">uncultured Caudovirales phage</name>
    <dbReference type="NCBI Taxonomy" id="2100421"/>
    <lineage>
        <taxon>Viruses</taxon>
        <taxon>Duplodnaviria</taxon>
        <taxon>Heunggongvirae</taxon>
        <taxon>Uroviricota</taxon>
        <taxon>Caudoviricetes</taxon>
        <taxon>Peduoviridae</taxon>
        <taxon>Maltschvirus</taxon>
        <taxon>Maltschvirus maltsch</taxon>
    </lineage>
</organism>
<keyword evidence="1" id="KW-0472">Membrane</keyword>
<evidence type="ECO:0000313" key="4">
    <source>
        <dbReference type="EMBL" id="CAB4213572.1"/>
    </source>
</evidence>
<reference evidence="2" key="1">
    <citation type="submission" date="2020-04" db="EMBL/GenBank/DDBJ databases">
        <authorList>
            <person name="Chiriac C."/>
            <person name="Salcher M."/>
            <person name="Ghai R."/>
            <person name="Kavagutti S V."/>
        </authorList>
    </citation>
    <scope>NUCLEOTIDE SEQUENCE</scope>
</reference>
<evidence type="ECO:0000313" key="3">
    <source>
        <dbReference type="EMBL" id="CAB4155597.1"/>
    </source>
</evidence>
<keyword evidence="1" id="KW-0812">Transmembrane</keyword>
<keyword evidence="1" id="KW-1133">Transmembrane helix</keyword>
<evidence type="ECO:0000313" key="2">
    <source>
        <dbReference type="EMBL" id="CAB4140244.1"/>
    </source>
</evidence>
<feature type="transmembrane region" description="Helical" evidence="1">
    <location>
        <begin position="56"/>
        <end position="77"/>
    </location>
</feature>
<dbReference type="EMBL" id="LR796370">
    <property type="protein sequence ID" value="CAB4140244.1"/>
    <property type="molecule type" value="Genomic_DNA"/>
</dbReference>
<accession>A0A6J5M0C7</accession>